<keyword evidence="5" id="KW-1185">Reference proteome</keyword>
<dbReference type="GO" id="GO:0005739">
    <property type="term" value="C:mitochondrion"/>
    <property type="evidence" value="ECO:0007669"/>
    <property type="project" value="TreeGrafter"/>
</dbReference>
<evidence type="ECO:0000256" key="1">
    <source>
        <dbReference type="ARBA" id="ARBA00023157"/>
    </source>
</evidence>
<proteinExistence type="predicted"/>
<dbReference type="Pfam" id="PF06747">
    <property type="entry name" value="CHCH"/>
    <property type="match status" value="1"/>
</dbReference>
<evidence type="ECO:0000256" key="2">
    <source>
        <dbReference type="SAM" id="MobiDB-lite"/>
    </source>
</evidence>
<evidence type="ECO:0000313" key="5">
    <source>
        <dbReference type="Proteomes" id="UP000789508"/>
    </source>
</evidence>
<dbReference type="GO" id="GO:0005634">
    <property type="term" value="C:nucleus"/>
    <property type="evidence" value="ECO:0007669"/>
    <property type="project" value="TreeGrafter"/>
</dbReference>
<dbReference type="Proteomes" id="UP000789508">
    <property type="component" value="Unassembled WGS sequence"/>
</dbReference>
<sequence>MPRSRSTGKQQKRGASTLSKPTPPPAPPKQASVPTTVPPKPTGVAQPQQPGLFGQMASTAAGVAVGSTIGHTLGSGIGSLFGGGGGSEPTASEQPQQNAQTYSQPGYQGFQGSNPAVGGASCEVDAKALTKCLEQNGHKIELCHWYLENLKACQEMARQF</sequence>
<comment type="caution">
    <text evidence="4">The sequence shown here is derived from an EMBL/GenBank/DDBJ whole genome shotgun (WGS) entry which is preliminary data.</text>
</comment>
<dbReference type="InterPro" id="IPR009069">
    <property type="entry name" value="Cys_alpha_HP_mot_SF"/>
</dbReference>
<dbReference type="EMBL" id="CAJVPS010000686">
    <property type="protein sequence ID" value="CAG8503321.1"/>
    <property type="molecule type" value="Genomic_DNA"/>
</dbReference>
<feature type="compositionally biased region" description="Polar residues" evidence="2">
    <location>
        <begin position="89"/>
        <end position="110"/>
    </location>
</feature>
<dbReference type="PANTHER" id="PTHR13523">
    <property type="entry name" value="COILED-COIL-HELIX-COILED-COIL-HELIX DOMAIN CONTAINING 2/NUR77"/>
    <property type="match status" value="1"/>
</dbReference>
<reference evidence="4" key="1">
    <citation type="submission" date="2021-06" db="EMBL/GenBank/DDBJ databases">
        <authorList>
            <person name="Kallberg Y."/>
            <person name="Tangrot J."/>
            <person name="Rosling A."/>
        </authorList>
    </citation>
    <scope>NUCLEOTIDE SEQUENCE</scope>
    <source>
        <strain evidence="4">FL130A</strain>
    </source>
</reference>
<feature type="region of interest" description="Disordered" evidence="2">
    <location>
        <begin position="1"/>
        <end position="53"/>
    </location>
</feature>
<dbReference type="OrthoDB" id="1106148at2759"/>
<accession>A0A9N8ZPI8</accession>
<protein>
    <submittedName>
        <fullName evidence="4">1628_t:CDS:1</fullName>
    </submittedName>
</protein>
<feature type="domain" description="CHCH" evidence="3">
    <location>
        <begin position="122"/>
        <end position="155"/>
    </location>
</feature>
<dbReference type="AlphaFoldDB" id="A0A9N8ZPI8"/>
<gene>
    <name evidence="4" type="ORF">ALEPTO_LOCUS3597</name>
</gene>
<keyword evidence="1" id="KW-1015">Disulfide bond</keyword>
<name>A0A9N8ZPI8_9GLOM</name>
<dbReference type="InterPro" id="IPR055304">
    <property type="entry name" value="CHCHD2/10-like"/>
</dbReference>
<dbReference type="PANTHER" id="PTHR13523:SF2">
    <property type="entry name" value="COILED-COIL-HELIX-COILED-COIL-HELIX DOMAIN CONTAINING 2, ISOFORM A-RELATED"/>
    <property type="match status" value="1"/>
</dbReference>
<dbReference type="GO" id="GO:0007005">
    <property type="term" value="P:mitochondrion organization"/>
    <property type="evidence" value="ECO:0007669"/>
    <property type="project" value="InterPro"/>
</dbReference>
<organism evidence="4 5">
    <name type="scientific">Ambispora leptoticha</name>
    <dbReference type="NCBI Taxonomy" id="144679"/>
    <lineage>
        <taxon>Eukaryota</taxon>
        <taxon>Fungi</taxon>
        <taxon>Fungi incertae sedis</taxon>
        <taxon>Mucoromycota</taxon>
        <taxon>Glomeromycotina</taxon>
        <taxon>Glomeromycetes</taxon>
        <taxon>Archaeosporales</taxon>
        <taxon>Ambisporaceae</taxon>
        <taxon>Ambispora</taxon>
    </lineage>
</organism>
<evidence type="ECO:0000259" key="3">
    <source>
        <dbReference type="Pfam" id="PF06747"/>
    </source>
</evidence>
<dbReference type="InterPro" id="IPR010625">
    <property type="entry name" value="CHCH"/>
</dbReference>
<dbReference type="SUPFAM" id="SSF47072">
    <property type="entry name" value="Cysteine alpha-hairpin motif"/>
    <property type="match status" value="1"/>
</dbReference>
<evidence type="ECO:0000313" key="4">
    <source>
        <dbReference type="EMBL" id="CAG8503321.1"/>
    </source>
</evidence>
<feature type="region of interest" description="Disordered" evidence="2">
    <location>
        <begin position="74"/>
        <end position="110"/>
    </location>
</feature>
<feature type="compositionally biased region" description="Gly residues" evidence="2">
    <location>
        <begin position="74"/>
        <end position="87"/>
    </location>
</feature>